<keyword evidence="5" id="KW-0732">Signal</keyword>
<feature type="chain" id="PRO_5008898632" evidence="5">
    <location>
        <begin position="23"/>
        <end position="289"/>
    </location>
</feature>
<dbReference type="Gene3D" id="3.90.730.10">
    <property type="entry name" value="Ribonuclease T2-like"/>
    <property type="match status" value="1"/>
</dbReference>
<name>A0A1D1VMN7_RAMVA</name>
<dbReference type="CDD" id="cd01061">
    <property type="entry name" value="RNase_T2_euk"/>
    <property type="match status" value="1"/>
</dbReference>
<dbReference type="EMBL" id="BDGG01000006">
    <property type="protein sequence ID" value="GAV00174.1"/>
    <property type="molecule type" value="Genomic_DNA"/>
</dbReference>
<proteinExistence type="inferred from homology"/>
<protein>
    <submittedName>
        <fullName evidence="6">Uncharacterized protein</fullName>
    </submittedName>
</protein>
<dbReference type="InterPro" id="IPR033130">
    <property type="entry name" value="RNase_T2_His_AS_2"/>
</dbReference>
<evidence type="ECO:0000256" key="2">
    <source>
        <dbReference type="ARBA" id="ARBA00023157"/>
    </source>
</evidence>
<evidence type="ECO:0000256" key="1">
    <source>
        <dbReference type="ARBA" id="ARBA00007469"/>
    </source>
</evidence>
<dbReference type="GO" id="GO:0006401">
    <property type="term" value="P:RNA catabolic process"/>
    <property type="evidence" value="ECO:0007669"/>
    <property type="project" value="TreeGrafter"/>
</dbReference>
<feature type="active site" evidence="3">
    <location>
        <position position="103"/>
    </location>
</feature>
<accession>A0A1D1VMN7</accession>
<keyword evidence="2" id="KW-1015">Disulfide bond</keyword>
<gene>
    <name evidence="6" type="primary">RvY_11061-1</name>
    <name evidence="6" type="synonym">RvY_11061.1</name>
    <name evidence="6" type="ORF">RvY_11061</name>
</gene>
<keyword evidence="7" id="KW-1185">Reference proteome</keyword>
<dbReference type="InterPro" id="IPR001568">
    <property type="entry name" value="RNase_T2-like"/>
</dbReference>
<dbReference type="PANTHER" id="PTHR11240:SF22">
    <property type="entry name" value="RIBONUCLEASE T2"/>
    <property type="match status" value="1"/>
</dbReference>
<comment type="similarity">
    <text evidence="1 4">Belongs to the RNase T2 family.</text>
</comment>
<dbReference type="InterPro" id="IPR036430">
    <property type="entry name" value="RNase_T2-like_sf"/>
</dbReference>
<dbReference type="Proteomes" id="UP000186922">
    <property type="component" value="Unassembled WGS sequence"/>
</dbReference>
<evidence type="ECO:0000313" key="7">
    <source>
        <dbReference type="Proteomes" id="UP000186922"/>
    </source>
</evidence>
<evidence type="ECO:0000313" key="6">
    <source>
        <dbReference type="EMBL" id="GAV00174.1"/>
    </source>
</evidence>
<comment type="caution">
    <text evidence="6">The sequence shown here is derived from an EMBL/GenBank/DDBJ whole genome shotgun (WGS) entry which is preliminary data.</text>
</comment>
<sequence>MAQALFALIPLFVNLLSFLVHAKIRPYNSLDIATEPSYHSWKEIAEWDYLLFVQRWPPSVCADEDDQTLQHIHPAKRNSRKLPRDGVKCAIPPVVSRNTWVMHGVWPTKNGTEGPVNCQKNATFIIKPLDPILDDLRAFWPNLEADTAEDSFWKHEWLKHGTCAQSLPSLSGEYNYFNMALHIRNSKYNLYQALADKGIVPSTTKHSSHADFVQALKETYGKSVQVWCAYSKATKLHYITEIRICLTKDFQMMDCPFSPSNLSYSQTSPCPKRIPLQYAPSNDTRTFIE</sequence>
<evidence type="ECO:0000256" key="4">
    <source>
        <dbReference type="RuleBase" id="RU004328"/>
    </source>
</evidence>
<dbReference type="OrthoDB" id="435754at2759"/>
<feature type="signal peptide" evidence="5">
    <location>
        <begin position="1"/>
        <end position="22"/>
    </location>
</feature>
<dbReference type="PANTHER" id="PTHR11240">
    <property type="entry name" value="RIBONUCLEASE T2"/>
    <property type="match status" value="1"/>
</dbReference>
<dbReference type="InterPro" id="IPR033697">
    <property type="entry name" value="Ribonuclease_T2_eukaryotic"/>
</dbReference>
<feature type="active site" evidence="3">
    <location>
        <position position="160"/>
    </location>
</feature>
<dbReference type="AlphaFoldDB" id="A0A1D1VMN7"/>
<dbReference type="SUPFAM" id="SSF55895">
    <property type="entry name" value="Ribonuclease Rh-like"/>
    <property type="match status" value="1"/>
</dbReference>
<dbReference type="Pfam" id="PF00445">
    <property type="entry name" value="Ribonuclease_T2"/>
    <property type="match status" value="1"/>
</dbReference>
<evidence type="ECO:0000256" key="3">
    <source>
        <dbReference type="PIRSR" id="PIRSR633697-1"/>
    </source>
</evidence>
<dbReference type="GO" id="GO:0003723">
    <property type="term" value="F:RNA binding"/>
    <property type="evidence" value="ECO:0007669"/>
    <property type="project" value="InterPro"/>
</dbReference>
<dbReference type="GO" id="GO:0005576">
    <property type="term" value="C:extracellular region"/>
    <property type="evidence" value="ECO:0007669"/>
    <property type="project" value="TreeGrafter"/>
</dbReference>
<organism evidence="6 7">
    <name type="scientific">Ramazzottius varieornatus</name>
    <name type="common">Water bear</name>
    <name type="synonym">Tardigrade</name>
    <dbReference type="NCBI Taxonomy" id="947166"/>
    <lineage>
        <taxon>Eukaryota</taxon>
        <taxon>Metazoa</taxon>
        <taxon>Ecdysozoa</taxon>
        <taxon>Tardigrada</taxon>
        <taxon>Eutardigrada</taxon>
        <taxon>Parachela</taxon>
        <taxon>Hypsibioidea</taxon>
        <taxon>Ramazzottiidae</taxon>
        <taxon>Ramazzottius</taxon>
    </lineage>
</organism>
<feature type="active site" evidence="3">
    <location>
        <position position="156"/>
    </location>
</feature>
<dbReference type="GO" id="GO:0033897">
    <property type="term" value="F:ribonuclease T2 activity"/>
    <property type="evidence" value="ECO:0007669"/>
    <property type="project" value="InterPro"/>
</dbReference>
<dbReference type="PROSITE" id="PS00531">
    <property type="entry name" value="RNASE_T2_2"/>
    <property type="match status" value="1"/>
</dbReference>
<reference evidence="6 7" key="1">
    <citation type="journal article" date="2016" name="Nat. Commun.">
        <title>Extremotolerant tardigrade genome and improved radiotolerance of human cultured cells by tardigrade-unique protein.</title>
        <authorList>
            <person name="Hashimoto T."/>
            <person name="Horikawa D.D."/>
            <person name="Saito Y."/>
            <person name="Kuwahara H."/>
            <person name="Kozuka-Hata H."/>
            <person name="Shin-I T."/>
            <person name="Minakuchi Y."/>
            <person name="Ohishi K."/>
            <person name="Motoyama A."/>
            <person name="Aizu T."/>
            <person name="Enomoto A."/>
            <person name="Kondo K."/>
            <person name="Tanaka S."/>
            <person name="Hara Y."/>
            <person name="Koshikawa S."/>
            <person name="Sagara H."/>
            <person name="Miura T."/>
            <person name="Yokobori S."/>
            <person name="Miyagawa K."/>
            <person name="Suzuki Y."/>
            <person name="Kubo T."/>
            <person name="Oyama M."/>
            <person name="Kohara Y."/>
            <person name="Fujiyama A."/>
            <person name="Arakawa K."/>
            <person name="Katayama T."/>
            <person name="Toyoda A."/>
            <person name="Kunieda T."/>
        </authorList>
    </citation>
    <scope>NUCLEOTIDE SEQUENCE [LARGE SCALE GENOMIC DNA]</scope>
    <source>
        <strain evidence="6 7">YOKOZUNA-1</strain>
    </source>
</reference>
<evidence type="ECO:0000256" key="5">
    <source>
        <dbReference type="SAM" id="SignalP"/>
    </source>
</evidence>